<evidence type="ECO:0000256" key="5">
    <source>
        <dbReference type="ARBA" id="ARBA00023288"/>
    </source>
</evidence>
<keyword evidence="3" id="KW-0472">Membrane</keyword>
<dbReference type="PATRIC" id="fig|1423742.4.peg.1257"/>
<keyword evidence="4" id="KW-0564">Palmitate</keyword>
<dbReference type="RefSeq" id="WP_054652374.1">
    <property type="nucleotide sequence ID" value="NZ_AZGC01000005.1"/>
</dbReference>
<gene>
    <name evidence="7" type="ORF">FC21_GL001211</name>
</gene>
<accession>A0A0R1UTI7</accession>
<dbReference type="STRING" id="417373.GCA_001570685_00036"/>
<name>A0A0R1UTI7_9LACO</name>
<dbReference type="GO" id="GO:0016020">
    <property type="term" value="C:membrane"/>
    <property type="evidence" value="ECO:0007669"/>
    <property type="project" value="UniProtKB-SubCell"/>
</dbReference>
<dbReference type="Pfam" id="PF03180">
    <property type="entry name" value="Lipoprotein_9"/>
    <property type="match status" value="1"/>
</dbReference>
<dbReference type="PIRSF" id="PIRSF002854">
    <property type="entry name" value="MetQ"/>
    <property type="match status" value="1"/>
</dbReference>
<comment type="similarity">
    <text evidence="6">Belongs to the nlpA lipoprotein family.</text>
</comment>
<sequence>MHKKRNRLIGILVVLVVLVGGYFSFFHKSAAESKTVTVGVVDSSKADTAIWKQVAKDAKDKYGVTVKTKQFSDYNQPNKALENGDVDLNAFQHQAFLDEWNQANHGHLVAIGKTVIAPIRLFSAKYHALNELPDGATIAIPNDATNGSRALYVLKNAGLITFKKGTGKLATVADIKDNKKNLKIKEMDASQTARTLNDVDAAVVNNTYANAAKLSTKDVIYTEPVNKDSAQWINIIVAKKDQANNKAYKDVVKAYQTKAVKDLYNKYYGDTEKTAWDLKLK</sequence>
<reference evidence="7 8" key="1">
    <citation type="journal article" date="2015" name="Genome Announc.">
        <title>Expanding the biotechnology potential of lactobacilli through comparative genomics of 213 strains and associated genera.</title>
        <authorList>
            <person name="Sun Z."/>
            <person name="Harris H.M."/>
            <person name="McCann A."/>
            <person name="Guo C."/>
            <person name="Argimon S."/>
            <person name="Zhang W."/>
            <person name="Yang X."/>
            <person name="Jeffery I.B."/>
            <person name="Cooney J.C."/>
            <person name="Kagawa T.F."/>
            <person name="Liu W."/>
            <person name="Song Y."/>
            <person name="Salvetti E."/>
            <person name="Wrobel A."/>
            <person name="Rasinkangas P."/>
            <person name="Parkhill J."/>
            <person name="Rea M.C."/>
            <person name="O'Sullivan O."/>
            <person name="Ritari J."/>
            <person name="Douillard F.P."/>
            <person name="Paul Ross R."/>
            <person name="Yang R."/>
            <person name="Briner A.E."/>
            <person name="Felis G.E."/>
            <person name="de Vos W.M."/>
            <person name="Barrangou R."/>
            <person name="Klaenhammer T.R."/>
            <person name="Caufield P.W."/>
            <person name="Cui Y."/>
            <person name="Zhang H."/>
            <person name="O'Toole P.W."/>
        </authorList>
    </citation>
    <scope>NUCLEOTIDE SEQUENCE [LARGE SCALE GENOMIC DNA]</scope>
    <source>
        <strain evidence="7 8">DSM 18793</strain>
    </source>
</reference>
<comment type="subcellular location">
    <subcellularLocation>
        <location evidence="1">Membrane</location>
        <topology evidence="1">Lipid-anchor</topology>
    </subcellularLocation>
</comment>
<evidence type="ECO:0000313" key="7">
    <source>
        <dbReference type="EMBL" id="KRL96463.1"/>
    </source>
</evidence>
<keyword evidence="2" id="KW-0732">Signal</keyword>
<organism evidence="7 8">
    <name type="scientific">Limosilactobacillus equigenerosi DSM 18793 = JCM 14505</name>
    <dbReference type="NCBI Taxonomy" id="1423742"/>
    <lineage>
        <taxon>Bacteria</taxon>
        <taxon>Bacillati</taxon>
        <taxon>Bacillota</taxon>
        <taxon>Bacilli</taxon>
        <taxon>Lactobacillales</taxon>
        <taxon>Lactobacillaceae</taxon>
        <taxon>Limosilactobacillus</taxon>
    </lineage>
</organism>
<evidence type="ECO:0000256" key="3">
    <source>
        <dbReference type="ARBA" id="ARBA00023136"/>
    </source>
</evidence>
<evidence type="ECO:0000256" key="2">
    <source>
        <dbReference type="ARBA" id="ARBA00022729"/>
    </source>
</evidence>
<evidence type="ECO:0000313" key="8">
    <source>
        <dbReference type="Proteomes" id="UP000051084"/>
    </source>
</evidence>
<proteinExistence type="inferred from homology"/>
<dbReference type="Gene3D" id="3.40.190.10">
    <property type="entry name" value="Periplasmic binding protein-like II"/>
    <property type="match status" value="2"/>
</dbReference>
<dbReference type="SUPFAM" id="SSF53850">
    <property type="entry name" value="Periplasmic binding protein-like II"/>
    <property type="match status" value="1"/>
</dbReference>
<dbReference type="EMBL" id="AZGC01000005">
    <property type="protein sequence ID" value="KRL96463.1"/>
    <property type="molecule type" value="Genomic_DNA"/>
</dbReference>
<dbReference type="Proteomes" id="UP000051084">
    <property type="component" value="Unassembled WGS sequence"/>
</dbReference>
<evidence type="ECO:0000256" key="4">
    <source>
        <dbReference type="ARBA" id="ARBA00023139"/>
    </source>
</evidence>
<keyword evidence="5 6" id="KW-0449">Lipoprotein</keyword>
<comment type="caution">
    <text evidence="7">The sequence shown here is derived from an EMBL/GenBank/DDBJ whole genome shotgun (WGS) entry which is preliminary data.</text>
</comment>
<dbReference type="PANTHER" id="PTHR30429">
    <property type="entry name" value="D-METHIONINE-BINDING LIPOPROTEIN METQ"/>
    <property type="match status" value="1"/>
</dbReference>
<dbReference type="OrthoDB" id="9812878at2"/>
<evidence type="ECO:0000256" key="1">
    <source>
        <dbReference type="ARBA" id="ARBA00004635"/>
    </source>
</evidence>
<dbReference type="AlphaFoldDB" id="A0A0R1UTI7"/>
<dbReference type="PANTHER" id="PTHR30429:SF0">
    <property type="entry name" value="METHIONINE-BINDING LIPOPROTEIN METQ"/>
    <property type="match status" value="1"/>
</dbReference>
<keyword evidence="8" id="KW-1185">Reference proteome</keyword>
<dbReference type="InterPro" id="IPR004872">
    <property type="entry name" value="Lipoprotein_NlpA"/>
</dbReference>
<protein>
    <recommendedName>
        <fullName evidence="6">Lipoprotein</fullName>
    </recommendedName>
</protein>
<evidence type="ECO:0000256" key="6">
    <source>
        <dbReference type="PIRNR" id="PIRNR002854"/>
    </source>
</evidence>